<evidence type="ECO:0000256" key="6">
    <source>
        <dbReference type="SAM" id="Phobius"/>
    </source>
</evidence>
<evidence type="ECO:0000313" key="8">
    <source>
        <dbReference type="EMBL" id="KAH7309171.1"/>
    </source>
</evidence>
<feature type="transmembrane region" description="Helical" evidence="6">
    <location>
        <begin position="93"/>
        <end position="112"/>
    </location>
</feature>
<keyword evidence="2" id="KW-0813">Transport</keyword>
<keyword evidence="5 6" id="KW-0472">Membrane</keyword>
<feature type="transmembrane region" description="Helical" evidence="6">
    <location>
        <begin position="25"/>
        <end position="48"/>
    </location>
</feature>
<dbReference type="PROSITE" id="PS50850">
    <property type="entry name" value="MFS"/>
    <property type="match status" value="1"/>
</dbReference>
<feature type="transmembrane region" description="Helical" evidence="6">
    <location>
        <begin position="118"/>
        <end position="139"/>
    </location>
</feature>
<dbReference type="InterPro" id="IPR036259">
    <property type="entry name" value="MFS_trans_sf"/>
</dbReference>
<keyword evidence="3 6" id="KW-0812">Transmembrane</keyword>
<keyword evidence="4 6" id="KW-1133">Transmembrane helix</keyword>
<evidence type="ECO:0000259" key="7">
    <source>
        <dbReference type="PROSITE" id="PS50850"/>
    </source>
</evidence>
<evidence type="ECO:0000313" key="9">
    <source>
        <dbReference type="Proteomes" id="UP000813444"/>
    </source>
</evidence>
<dbReference type="Pfam" id="PF07690">
    <property type="entry name" value="MFS_1"/>
    <property type="match status" value="1"/>
</dbReference>
<feature type="transmembrane region" description="Helical" evidence="6">
    <location>
        <begin position="440"/>
        <end position="463"/>
    </location>
</feature>
<feature type="transmembrane region" description="Helical" evidence="6">
    <location>
        <begin position="263"/>
        <end position="287"/>
    </location>
</feature>
<proteinExistence type="predicted"/>
<feature type="transmembrane region" description="Helical" evidence="6">
    <location>
        <begin position="181"/>
        <end position="201"/>
    </location>
</feature>
<evidence type="ECO:0000256" key="2">
    <source>
        <dbReference type="ARBA" id="ARBA00022448"/>
    </source>
</evidence>
<reference evidence="8" key="1">
    <citation type="journal article" date="2021" name="Nat. Commun.">
        <title>Genetic determinants of endophytism in the Arabidopsis root mycobiome.</title>
        <authorList>
            <person name="Mesny F."/>
            <person name="Miyauchi S."/>
            <person name="Thiergart T."/>
            <person name="Pickel B."/>
            <person name="Atanasova L."/>
            <person name="Karlsson M."/>
            <person name="Huettel B."/>
            <person name="Barry K.W."/>
            <person name="Haridas S."/>
            <person name="Chen C."/>
            <person name="Bauer D."/>
            <person name="Andreopoulos W."/>
            <person name="Pangilinan J."/>
            <person name="LaButti K."/>
            <person name="Riley R."/>
            <person name="Lipzen A."/>
            <person name="Clum A."/>
            <person name="Drula E."/>
            <person name="Henrissat B."/>
            <person name="Kohler A."/>
            <person name="Grigoriev I.V."/>
            <person name="Martin F.M."/>
            <person name="Hacquard S."/>
        </authorList>
    </citation>
    <scope>NUCLEOTIDE SEQUENCE</scope>
    <source>
        <strain evidence="8">MPI-CAGE-CH-0235</strain>
    </source>
</reference>
<sequence>MPTSITASAGPAQRPYSAFTKFEKWWISSLVAYAACFSTLSSFIYYPAIHLLSESLNVTVDNINLTITSYMAIATVAPMLVGDTADTQGRRPVYIMILGVYVASNIAIASTQSYPALLGLRVVQALAISGAFSVAYGVIADIASPAERGSYVSIVSFAITIAPTFGPILSGGLSYAAGWPWIFWFLAIAAGSCLVLVIFLLPETARKIVDNGSIAPPQFLRLPIKGIFSHWDGTGPHEKGQRKCQVPNPLKSLTILLRKDNTVIIMAAGLLYVVYTCVNAALSILFVDIYGLNQWQAGLIYLPFGLGGVVSTFFSGPLINGAYRRSRMKRGLTTDKVFGEDLDEFSIERARLSAIWAPMILTCISIPAFGWTVHYEQHISIPLIIQFVAGLCMQLDFSIFNTLLVDKNHRQPATAQASSNIVRCTFAAVTVAFLEDLLDALGIGWTFTFMGGLCLVSLGFFLLDYIKGTSWRQRNLKTRCGN</sequence>
<dbReference type="PANTHER" id="PTHR23502:SF51">
    <property type="entry name" value="QUINIDINE RESISTANCE PROTEIN 1-RELATED"/>
    <property type="match status" value="1"/>
</dbReference>
<evidence type="ECO:0000256" key="5">
    <source>
        <dbReference type="ARBA" id="ARBA00023136"/>
    </source>
</evidence>
<dbReference type="InterPro" id="IPR011701">
    <property type="entry name" value="MFS"/>
</dbReference>
<gene>
    <name evidence="8" type="ORF">B0I35DRAFT_380035</name>
</gene>
<evidence type="ECO:0000256" key="3">
    <source>
        <dbReference type="ARBA" id="ARBA00022692"/>
    </source>
</evidence>
<keyword evidence="9" id="KW-1185">Reference proteome</keyword>
<feature type="domain" description="Major facilitator superfamily (MFS) profile" evidence="7">
    <location>
        <begin position="27"/>
        <end position="469"/>
    </location>
</feature>
<feature type="transmembrane region" description="Helical" evidence="6">
    <location>
        <begin position="151"/>
        <end position="169"/>
    </location>
</feature>
<comment type="caution">
    <text evidence="8">The sequence shown here is derived from an EMBL/GenBank/DDBJ whole genome shotgun (WGS) entry which is preliminary data.</text>
</comment>
<protein>
    <submittedName>
        <fullName evidence="8">Multidrug resistance protein</fullName>
    </submittedName>
</protein>
<dbReference type="PANTHER" id="PTHR23502">
    <property type="entry name" value="MAJOR FACILITATOR SUPERFAMILY"/>
    <property type="match status" value="1"/>
</dbReference>
<comment type="subcellular location">
    <subcellularLocation>
        <location evidence="1">Membrane</location>
        <topology evidence="1">Multi-pass membrane protein</topology>
    </subcellularLocation>
</comment>
<dbReference type="Gene3D" id="1.20.1250.20">
    <property type="entry name" value="MFS general substrate transporter like domains"/>
    <property type="match status" value="1"/>
</dbReference>
<evidence type="ECO:0000256" key="4">
    <source>
        <dbReference type="ARBA" id="ARBA00022989"/>
    </source>
</evidence>
<dbReference type="GO" id="GO:0022857">
    <property type="term" value="F:transmembrane transporter activity"/>
    <property type="evidence" value="ECO:0007669"/>
    <property type="project" value="InterPro"/>
</dbReference>
<dbReference type="InterPro" id="IPR020846">
    <property type="entry name" value="MFS_dom"/>
</dbReference>
<accession>A0A8K0SIS1</accession>
<dbReference type="AlphaFoldDB" id="A0A8K0SIS1"/>
<dbReference type="GO" id="GO:0005886">
    <property type="term" value="C:plasma membrane"/>
    <property type="evidence" value="ECO:0007669"/>
    <property type="project" value="TreeGrafter"/>
</dbReference>
<feature type="transmembrane region" description="Helical" evidence="6">
    <location>
        <begin position="299"/>
        <end position="320"/>
    </location>
</feature>
<dbReference type="OrthoDB" id="440553at2759"/>
<evidence type="ECO:0000256" key="1">
    <source>
        <dbReference type="ARBA" id="ARBA00004141"/>
    </source>
</evidence>
<dbReference type="SUPFAM" id="SSF103473">
    <property type="entry name" value="MFS general substrate transporter"/>
    <property type="match status" value="1"/>
</dbReference>
<dbReference type="EMBL" id="JAGPNK010000014">
    <property type="protein sequence ID" value="KAH7309171.1"/>
    <property type="molecule type" value="Genomic_DNA"/>
</dbReference>
<organism evidence="8 9">
    <name type="scientific">Stachybotrys elegans</name>
    <dbReference type="NCBI Taxonomy" id="80388"/>
    <lineage>
        <taxon>Eukaryota</taxon>
        <taxon>Fungi</taxon>
        <taxon>Dikarya</taxon>
        <taxon>Ascomycota</taxon>
        <taxon>Pezizomycotina</taxon>
        <taxon>Sordariomycetes</taxon>
        <taxon>Hypocreomycetidae</taxon>
        <taxon>Hypocreales</taxon>
        <taxon>Stachybotryaceae</taxon>
        <taxon>Stachybotrys</taxon>
    </lineage>
</organism>
<name>A0A8K0SIS1_9HYPO</name>
<feature type="transmembrane region" description="Helical" evidence="6">
    <location>
        <begin position="63"/>
        <end position="81"/>
    </location>
</feature>
<dbReference type="FunFam" id="1.20.1250.20:FF:000172">
    <property type="entry name" value="MFS multidrug resistance transporter"/>
    <property type="match status" value="1"/>
</dbReference>
<dbReference type="Proteomes" id="UP000813444">
    <property type="component" value="Unassembled WGS sequence"/>
</dbReference>
<feature type="transmembrane region" description="Helical" evidence="6">
    <location>
        <begin position="354"/>
        <end position="373"/>
    </location>
</feature>